<dbReference type="CDD" id="cd12884">
    <property type="entry name" value="SPRY_hnRNP"/>
    <property type="match status" value="1"/>
</dbReference>
<dbReference type="SMART" id="SM00513">
    <property type="entry name" value="SAP"/>
    <property type="match status" value="1"/>
</dbReference>
<feature type="compositionally biased region" description="Basic and acidic residues" evidence="5">
    <location>
        <begin position="251"/>
        <end position="323"/>
    </location>
</feature>
<name>A0ABM0MUR7_SACKO</name>
<feature type="region of interest" description="Disordered" evidence="5">
    <location>
        <begin position="40"/>
        <end position="341"/>
    </location>
</feature>
<feature type="region of interest" description="Disordered" evidence="5">
    <location>
        <begin position="833"/>
        <end position="953"/>
    </location>
</feature>
<feature type="region of interest" description="Disordered" evidence="5">
    <location>
        <begin position="747"/>
        <end position="789"/>
    </location>
</feature>
<feature type="compositionally biased region" description="Low complexity" evidence="5">
    <location>
        <begin position="887"/>
        <end position="953"/>
    </location>
</feature>
<keyword evidence="2" id="KW-0488">Methylation</keyword>
<organism evidence="8 9">
    <name type="scientific">Saccoglossus kowalevskii</name>
    <name type="common">Acorn worm</name>
    <dbReference type="NCBI Taxonomy" id="10224"/>
    <lineage>
        <taxon>Eukaryota</taxon>
        <taxon>Metazoa</taxon>
        <taxon>Hemichordata</taxon>
        <taxon>Enteropneusta</taxon>
        <taxon>Harrimaniidae</taxon>
        <taxon>Saccoglossus</taxon>
    </lineage>
</organism>
<evidence type="ECO:0000259" key="7">
    <source>
        <dbReference type="PROSITE" id="PS50800"/>
    </source>
</evidence>
<dbReference type="GeneID" id="100368997"/>
<feature type="region of interest" description="Disordered" evidence="5">
    <location>
        <begin position="992"/>
        <end position="1029"/>
    </location>
</feature>
<dbReference type="SUPFAM" id="SSF52540">
    <property type="entry name" value="P-loop containing nucleoside triphosphate hydrolases"/>
    <property type="match status" value="1"/>
</dbReference>
<evidence type="ECO:0000256" key="5">
    <source>
        <dbReference type="SAM" id="MobiDB-lite"/>
    </source>
</evidence>
<comment type="subcellular location">
    <subcellularLocation>
        <location evidence="1">Nucleus</location>
    </subcellularLocation>
</comment>
<dbReference type="InterPro" id="IPR001870">
    <property type="entry name" value="B30.2/SPRY"/>
</dbReference>
<dbReference type="InterPro" id="IPR043136">
    <property type="entry name" value="B30.2/SPRY_sf"/>
</dbReference>
<dbReference type="InterPro" id="IPR027417">
    <property type="entry name" value="P-loop_NTPase"/>
</dbReference>
<feature type="compositionally biased region" description="Polar residues" evidence="5">
    <location>
        <begin position="1019"/>
        <end position="1029"/>
    </location>
</feature>
<evidence type="ECO:0000313" key="8">
    <source>
        <dbReference type="Proteomes" id="UP000694865"/>
    </source>
</evidence>
<reference evidence="9" key="1">
    <citation type="submission" date="2025-08" db="UniProtKB">
        <authorList>
            <consortium name="RefSeq"/>
        </authorList>
    </citation>
    <scope>IDENTIFICATION</scope>
    <source>
        <tissue evidence="9">Testes</tissue>
    </source>
</reference>
<dbReference type="InterPro" id="IPR036361">
    <property type="entry name" value="SAP_dom_sf"/>
</dbReference>
<dbReference type="Pfam" id="PF13671">
    <property type="entry name" value="AAA_33"/>
    <property type="match status" value="1"/>
</dbReference>
<dbReference type="InterPro" id="IPR013320">
    <property type="entry name" value="ConA-like_dom_sf"/>
</dbReference>
<dbReference type="RefSeq" id="XP_006823758.1">
    <property type="nucleotide sequence ID" value="XM_006823695.1"/>
</dbReference>
<evidence type="ECO:0000256" key="4">
    <source>
        <dbReference type="ARBA" id="ARBA00023242"/>
    </source>
</evidence>
<proteinExistence type="predicted"/>
<feature type="compositionally biased region" description="Gly residues" evidence="5">
    <location>
        <begin position="850"/>
        <end position="865"/>
    </location>
</feature>
<feature type="compositionally biased region" description="Basic and acidic residues" evidence="5">
    <location>
        <begin position="203"/>
        <end position="240"/>
    </location>
</feature>
<feature type="compositionally biased region" description="Gly residues" evidence="5">
    <location>
        <begin position="833"/>
        <end position="844"/>
    </location>
</feature>
<gene>
    <name evidence="9" type="primary">LOC100368997</name>
</gene>
<dbReference type="Proteomes" id="UP000694865">
    <property type="component" value="Unplaced"/>
</dbReference>
<dbReference type="SUPFAM" id="SSF49899">
    <property type="entry name" value="Concanavalin A-like lectins/glucanases"/>
    <property type="match status" value="1"/>
</dbReference>
<feature type="compositionally biased region" description="Basic and acidic residues" evidence="5">
    <location>
        <begin position="757"/>
        <end position="771"/>
    </location>
</feature>
<feature type="compositionally biased region" description="Basic and acidic residues" evidence="5">
    <location>
        <begin position="178"/>
        <end position="188"/>
    </location>
</feature>
<dbReference type="InterPro" id="IPR003877">
    <property type="entry name" value="SPRY_dom"/>
</dbReference>
<feature type="domain" description="SAP" evidence="7">
    <location>
        <begin position="6"/>
        <end position="40"/>
    </location>
</feature>
<evidence type="ECO:0000256" key="3">
    <source>
        <dbReference type="ARBA" id="ARBA00022553"/>
    </source>
</evidence>
<accession>A0ABM0MUR7</accession>
<feature type="compositionally biased region" description="Low complexity" evidence="5">
    <location>
        <begin position="133"/>
        <end position="153"/>
    </location>
</feature>
<feature type="domain" description="B30.2/SPRY" evidence="6">
    <location>
        <begin position="325"/>
        <end position="520"/>
    </location>
</feature>
<dbReference type="SMART" id="SM00449">
    <property type="entry name" value="SPRY"/>
    <property type="match status" value="1"/>
</dbReference>
<dbReference type="Gene3D" id="2.60.120.920">
    <property type="match status" value="1"/>
</dbReference>
<keyword evidence="3" id="KW-0597">Phosphoprotein</keyword>
<evidence type="ECO:0000313" key="9">
    <source>
        <dbReference type="RefSeq" id="XP_006823758.1"/>
    </source>
</evidence>
<feature type="compositionally biased region" description="Low complexity" evidence="5">
    <location>
        <begin position="992"/>
        <end position="1018"/>
    </location>
</feature>
<dbReference type="Gene3D" id="3.40.50.300">
    <property type="entry name" value="P-loop containing nucleotide triphosphate hydrolases"/>
    <property type="match status" value="1"/>
</dbReference>
<dbReference type="Pfam" id="PF02037">
    <property type="entry name" value="SAP"/>
    <property type="match status" value="1"/>
</dbReference>
<dbReference type="PROSITE" id="PS50800">
    <property type="entry name" value="SAP"/>
    <property type="match status" value="1"/>
</dbReference>
<dbReference type="PANTHER" id="PTHR12381">
    <property type="entry name" value="HETEROGENEOUS NUCLEAR RIBONUCLEOPROTEIN U FAMILY MEMBER"/>
    <property type="match status" value="1"/>
</dbReference>
<dbReference type="InterPro" id="IPR035778">
    <property type="entry name" value="SPRY_hnRNP_U"/>
</dbReference>
<feature type="compositionally biased region" description="Acidic residues" evidence="5">
    <location>
        <begin position="40"/>
        <end position="50"/>
    </location>
</feature>
<keyword evidence="8" id="KW-1185">Reference proteome</keyword>
<feature type="compositionally biased region" description="Polar residues" evidence="5">
    <location>
        <begin position="82"/>
        <end position="91"/>
    </location>
</feature>
<evidence type="ECO:0000256" key="2">
    <source>
        <dbReference type="ARBA" id="ARBA00022481"/>
    </source>
</evidence>
<dbReference type="PANTHER" id="PTHR12381:SF56">
    <property type="entry name" value="B30.2_SPRY DOMAIN-CONTAINING PROTEIN-RELATED"/>
    <property type="match status" value="1"/>
</dbReference>
<dbReference type="SUPFAM" id="SSF68906">
    <property type="entry name" value="SAP domain"/>
    <property type="match status" value="1"/>
</dbReference>
<dbReference type="Gene3D" id="1.10.720.30">
    <property type="entry name" value="SAP domain"/>
    <property type="match status" value="1"/>
</dbReference>
<sequence length="1029" mass="115989">MSDIDPKKLKVVELRAELQQRGLEAKGNKAVLIQRLTEALEEENAEESEGEQVPPVDSADLDTSHDDDDITPSVEPEKTDALPSQSAQPQIEATDEQTESDPTPAIEMEVAQPEPTVPEIQPEPVKEIEPEPEIAAEPVIEPTPELQVTQEPESVVEAEEPSKTTDAEVPTADVAEPEESKPADKEQPVEEQPMEEQPTEQTPQEHVEQPKEQEQTGQEEKSTDEVEKKDEPMEGQEEQKVPSSVGDGEEANERKADFTEDRGRETERRVQRYDRGDRDGYRDYRDRGDRGYHRDHDRDYGRDNYRHDRYDHYYERDNRDRSPRYRSRSRSPPPEEEDDIDETMVVLDKFNSDLHLKINKDGYIANPLCMEGFAYLWAGARATYGMNKGKICFEVKLVENLKVQHLPEEETHRNVVRVGYSTDVCSFQLGEEPLSFGYGSNQKKCTNNTFEDFGEEYGEGDVITAYVDFEGEKPVISYAKNGEDIGEAFKIEEDLAEQALFPHILTKNFNIEVNFGQKDEPFFAIKEGFTLIGSLPVEERIRGSTKPASKKECEILMMIGLPGSGKTTWAEKYAKENSDKRYCIIGLKSLVDKMKILGESRKRPIQTMGDIDGQIFWGEPQEDLFRRWEILMDKINKCLNKLYDIAARKRRNYILDQTNVYASMQRRKMRPFEGFQRKAIIVVPSDEDYKTRCKEEENRDDVPPEHAVLDMKANFSIPLAGNYFDSVEYVELEEEEAGKVIEEYRKEGRAAAPPPKRFRDDRQGYGREYGRGRGGGGGGYNRYDDRRGGRGYNRGYGGYGGGGGYNRGYNRGGGGGGGGGGYRDRNQDYRGGYRGGGGYGGGRGSWSRGGSSGGGSSGGGGGYMGYGKKEHNQYQQYRQNQGGGYNSGSYGNQSSSNYNQGNYNQGYNQGYSSSGSQSYNTPHQSSSSSSGYGNQSYSNYGSGNQQQPQTQQQQTYAQQYQQYAQQYQQYQQYYQQNPQYAQQYAQYYSNYNQNQGNYNQSGGYQSGNQSYGQQGQSNTNVASGSTGST</sequence>
<dbReference type="PROSITE" id="PS50188">
    <property type="entry name" value="B302_SPRY"/>
    <property type="match status" value="1"/>
</dbReference>
<evidence type="ECO:0000259" key="6">
    <source>
        <dbReference type="PROSITE" id="PS50188"/>
    </source>
</evidence>
<protein>
    <submittedName>
        <fullName evidence="9">Heterogeneous nuclear ribonucleoprotein U-like protein 1-like</fullName>
    </submittedName>
</protein>
<keyword evidence="4" id="KW-0539">Nucleus</keyword>
<evidence type="ECO:0000256" key="1">
    <source>
        <dbReference type="ARBA" id="ARBA00004123"/>
    </source>
</evidence>
<dbReference type="InterPro" id="IPR003034">
    <property type="entry name" value="SAP_dom"/>
</dbReference>